<sequence>MNVIDITAIISVAFLGSLGHCIGMCGGFVMAYSSAKIDSSTSSFRQFLAHLTYNLGRISAYTFLGMFFGALGSIFTFSAQINGYFYFVIGILMVLMGLSMMGKIKFLTSLEATVAFNPLIKTLFSHLIHSKSMGSFYGLGLLNGFLPCGLVYFFLAAATTSGSFLLGGFTMAIFGLSTMPAMLGLGFIVGFLKGSEFREVMIKIASLIIVGYGIYMAYLGYSAAII</sequence>
<dbReference type="OrthoDB" id="9798690at2"/>
<reference evidence="1 2" key="1">
    <citation type="journal article" date="2017" name="Environ. Sci. Technol.">
        <title>Organohalide Respiration with Chlorinated Ethenes under Low pH Conditions.</title>
        <authorList>
            <person name="Yang Y."/>
            <person name="Capiro N.L."/>
            <person name="Marcet T.F."/>
            <person name="Yan J."/>
            <person name="Pennell K.D."/>
            <person name="Loffler F.E."/>
        </authorList>
    </citation>
    <scope>NUCLEOTIDE SEQUENCE [LARGE SCALE GENOMIC DNA]</scope>
    <source>
        <strain evidence="1 2">ACSDCE</strain>
    </source>
</reference>
<dbReference type="InterPro" id="IPR039447">
    <property type="entry name" value="UreH-like_TM_dom"/>
</dbReference>
<dbReference type="PANTHER" id="PTHR42208:SF1">
    <property type="entry name" value="HEAVY METAL TRANSPORTER"/>
    <property type="match status" value="1"/>
</dbReference>
<dbReference type="Proteomes" id="UP000502831">
    <property type="component" value="Chromosome"/>
</dbReference>
<organism evidence="1 2">
    <name type="scientific">Sulfurospirillum diekertiae</name>
    <dbReference type="NCBI Taxonomy" id="1854492"/>
    <lineage>
        <taxon>Bacteria</taxon>
        <taxon>Pseudomonadati</taxon>
        <taxon>Campylobacterota</taxon>
        <taxon>Epsilonproteobacteria</taxon>
        <taxon>Campylobacterales</taxon>
        <taxon>Sulfurospirillaceae</taxon>
        <taxon>Sulfurospirillum</taxon>
    </lineage>
</organism>
<evidence type="ECO:0000313" key="1">
    <source>
        <dbReference type="EMBL" id="QIR75550.1"/>
    </source>
</evidence>
<proteinExistence type="predicted"/>
<protein>
    <submittedName>
        <fullName evidence="1">Sulfite exporter TauE/SafE family protein</fullName>
    </submittedName>
</protein>
<accession>A0A6G9VQC0</accession>
<dbReference type="PANTHER" id="PTHR42208">
    <property type="entry name" value="HEAVY METAL TRANSPORTER-RELATED"/>
    <property type="match status" value="1"/>
</dbReference>
<dbReference type="RefSeq" id="WP_096047355.1">
    <property type="nucleotide sequence ID" value="NZ_CP045453.2"/>
</dbReference>
<dbReference type="EMBL" id="CP039734">
    <property type="protein sequence ID" value="QIR75550.1"/>
    <property type="molecule type" value="Genomic_DNA"/>
</dbReference>
<dbReference type="Pfam" id="PF13386">
    <property type="entry name" value="DsbD_2"/>
    <property type="match status" value="1"/>
</dbReference>
<gene>
    <name evidence="1" type="ORF">FA584_04745</name>
</gene>
<dbReference type="AlphaFoldDB" id="A0A6G9VQC0"/>
<evidence type="ECO:0000313" key="2">
    <source>
        <dbReference type="Proteomes" id="UP000502831"/>
    </source>
</evidence>
<name>A0A6G9VQC0_9BACT</name>